<dbReference type="AlphaFoldDB" id="A0AA88U3K0"/>
<keyword evidence="9" id="KW-1185">Reference proteome</keyword>
<keyword evidence="3" id="KW-0862">Zinc</keyword>
<evidence type="ECO:0000256" key="1">
    <source>
        <dbReference type="ARBA" id="ARBA00022723"/>
    </source>
</evidence>
<dbReference type="SMART" id="SM00575">
    <property type="entry name" value="ZnF_PMZ"/>
    <property type="match status" value="1"/>
</dbReference>
<accession>A0AA88U3K0</accession>
<dbReference type="InterPro" id="IPR018289">
    <property type="entry name" value="MULE_transposase_dom"/>
</dbReference>
<evidence type="ECO:0000256" key="3">
    <source>
        <dbReference type="ARBA" id="ARBA00022833"/>
    </source>
</evidence>
<proteinExistence type="predicted"/>
<dbReference type="GO" id="GO:0003676">
    <property type="term" value="F:nucleic acid binding"/>
    <property type="evidence" value="ECO:0007669"/>
    <property type="project" value="InterPro"/>
</dbReference>
<dbReference type="PANTHER" id="PTHR47718:SF7">
    <property type="entry name" value="PROTEIN FAR1-RELATED SEQUENCE"/>
    <property type="match status" value="1"/>
</dbReference>
<evidence type="ECO:0000313" key="8">
    <source>
        <dbReference type="EMBL" id="KAK2969824.1"/>
    </source>
</evidence>
<dbReference type="InterPro" id="IPR006564">
    <property type="entry name" value="Znf_PMZ"/>
</dbReference>
<gene>
    <name evidence="8" type="ORF">RJ640_023553</name>
</gene>
<evidence type="ECO:0008006" key="10">
    <source>
        <dbReference type="Google" id="ProtNLM"/>
    </source>
</evidence>
<dbReference type="InterPro" id="IPR007527">
    <property type="entry name" value="Znf_SWIM"/>
</dbReference>
<keyword evidence="2 4" id="KW-0863">Zinc-finger</keyword>
<dbReference type="PROSITE" id="PS50158">
    <property type="entry name" value="ZF_CCHC"/>
    <property type="match status" value="1"/>
</dbReference>
<dbReference type="PANTHER" id="PTHR47718">
    <property type="entry name" value="OS01G0519700 PROTEIN"/>
    <property type="match status" value="1"/>
</dbReference>
<evidence type="ECO:0000256" key="2">
    <source>
        <dbReference type="ARBA" id="ARBA00022771"/>
    </source>
</evidence>
<dbReference type="Pfam" id="PF04434">
    <property type="entry name" value="SWIM"/>
    <property type="match status" value="1"/>
</dbReference>
<evidence type="ECO:0000256" key="5">
    <source>
        <dbReference type="SAM" id="MobiDB-lite"/>
    </source>
</evidence>
<evidence type="ECO:0000259" key="6">
    <source>
        <dbReference type="PROSITE" id="PS50158"/>
    </source>
</evidence>
<evidence type="ECO:0000256" key="4">
    <source>
        <dbReference type="PROSITE-ProRule" id="PRU00047"/>
    </source>
</evidence>
<comment type="caution">
    <text evidence="8">The sequence shown here is derived from an EMBL/GenBank/DDBJ whole genome shotgun (WGS) entry which is preliminary data.</text>
</comment>
<keyword evidence="1" id="KW-0479">Metal-binding</keyword>
<feature type="domain" description="CCHC-type" evidence="6">
    <location>
        <begin position="667"/>
        <end position="682"/>
    </location>
</feature>
<evidence type="ECO:0000313" key="9">
    <source>
        <dbReference type="Proteomes" id="UP001187471"/>
    </source>
</evidence>
<feature type="region of interest" description="Disordered" evidence="5">
    <location>
        <begin position="60"/>
        <end position="79"/>
    </location>
</feature>
<name>A0AA88U3K0_9ASTE</name>
<dbReference type="Proteomes" id="UP001187471">
    <property type="component" value="Unassembled WGS sequence"/>
</dbReference>
<feature type="domain" description="SWIM-type" evidence="7">
    <location>
        <begin position="482"/>
        <end position="519"/>
    </location>
</feature>
<feature type="region of interest" description="Disordered" evidence="5">
    <location>
        <begin position="688"/>
        <end position="722"/>
    </location>
</feature>
<dbReference type="PROSITE" id="PS50966">
    <property type="entry name" value="ZF_SWIM"/>
    <property type="match status" value="1"/>
</dbReference>
<dbReference type="EMBL" id="JAVXUO010002775">
    <property type="protein sequence ID" value="KAK2969824.1"/>
    <property type="molecule type" value="Genomic_DNA"/>
</dbReference>
<dbReference type="Pfam" id="PF10551">
    <property type="entry name" value="MULE"/>
    <property type="match status" value="1"/>
</dbReference>
<dbReference type="GO" id="GO:0008270">
    <property type="term" value="F:zinc ion binding"/>
    <property type="evidence" value="ECO:0007669"/>
    <property type="project" value="UniProtKB-KW"/>
</dbReference>
<reference evidence="8" key="1">
    <citation type="submission" date="2022-12" db="EMBL/GenBank/DDBJ databases">
        <title>Draft genome assemblies for two species of Escallonia (Escalloniales).</title>
        <authorList>
            <person name="Chanderbali A."/>
            <person name="Dervinis C."/>
            <person name="Anghel I."/>
            <person name="Soltis D."/>
            <person name="Soltis P."/>
            <person name="Zapata F."/>
        </authorList>
    </citation>
    <scope>NUCLEOTIDE SEQUENCE</scope>
    <source>
        <strain evidence="8">UCBG92.1500</strain>
        <tissue evidence="8">Leaf</tissue>
    </source>
</reference>
<sequence length="744" mass="85437">MDAHSLPDFQSIEDIDANAYLLCTKSPDSFDSNRGEATQTENYGACGFFDQDIGDCFIDESGNGSSDNDSAHEQEDGCYSDDDDNHQYCCDNHFDGEVHGDFNYELTIGLRPCQIAKKVNALMTGHELEITRQQCSQVLSIERKNNVGKECHGIIKHFQEKAVSDGAHFFAMDLASDGSLRSVFWSDGRSREAYLQFGDVLMFGVTYKTNKFRMPFAPFIGVNHHRQSILFGGALLEDEKEETFTWLLEQFLKCMFNKPPSAIITDQDGAMRNAIMKVFPKAQHRYCAWHIKKHVVDHHQPLRSCYSNFDKAYNKWIKNMILTEFESRWKSLQEKYSIEENSWLSNMHKMRQHWAKVYLKDTFFAGMTTSGRSESIHSYFDGFVNSSTMLNEFVVQYDEAVRCRRKAEEDEDFMTINSKAVLATKHPIEAKSGECYTRNMFEIFKKEWTGSFNYYHETLNKGEGVIIYSIGIVHMQEKCIRRTVEYNSLKNVKATCACGKFETYGILCKHILYIMRKKKRLTLPKFYILPRWSINARFRASNVGLNAIEIDFSKSGITLLILWSIREKVNKVIKDGMDFPSEIRKLNECLDSFLAEQTIRKNGNQLLNYGRLNQQHSDACISQVERMHQISIRDPTAPVKTKGHPKIATRLKSGMELAKEAKKQRTCSNCGIKGHNKSRCPKRKITNVEGDSAHIDDEDGEDKTQQPENVNRFQTESTDAGTSVGRIVAHLTWEYQDDYHKGEG</sequence>
<dbReference type="InterPro" id="IPR001878">
    <property type="entry name" value="Znf_CCHC"/>
</dbReference>
<protein>
    <recommendedName>
        <fullName evidence="10">Protein FAR1-RELATED SEQUENCE</fullName>
    </recommendedName>
</protein>
<evidence type="ECO:0000259" key="7">
    <source>
        <dbReference type="PROSITE" id="PS50966"/>
    </source>
</evidence>
<feature type="compositionally biased region" description="Polar residues" evidence="5">
    <location>
        <begin position="706"/>
        <end position="721"/>
    </location>
</feature>
<organism evidence="8 9">
    <name type="scientific">Escallonia rubra</name>
    <dbReference type="NCBI Taxonomy" id="112253"/>
    <lineage>
        <taxon>Eukaryota</taxon>
        <taxon>Viridiplantae</taxon>
        <taxon>Streptophyta</taxon>
        <taxon>Embryophyta</taxon>
        <taxon>Tracheophyta</taxon>
        <taxon>Spermatophyta</taxon>
        <taxon>Magnoliopsida</taxon>
        <taxon>eudicotyledons</taxon>
        <taxon>Gunneridae</taxon>
        <taxon>Pentapetalae</taxon>
        <taxon>asterids</taxon>
        <taxon>campanulids</taxon>
        <taxon>Escalloniales</taxon>
        <taxon>Escalloniaceae</taxon>
        <taxon>Escallonia</taxon>
    </lineage>
</organism>